<accession>A0A937A073</accession>
<keyword evidence="3" id="KW-1185">Reference proteome</keyword>
<dbReference type="PROSITE" id="PS50005">
    <property type="entry name" value="TPR"/>
    <property type="match status" value="1"/>
</dbReference>
<dbReference type="InterPro" id="IPR008969">
    <property type="entry name" value="CarboxyPept-like_regulatory"/>
</dbReference>
<comment type="caution">
    <text evidence="2">The sequence shown here is derived from an EMBL/GenBank/DDBJ whole genome shotgun (WGS) entry which is preliminary data.</text>
</comment>
<organism evidence="2 3">
    <name type="scientific">Aquimarina mytili</name>
    <dbReference type="NCBI Taxonomy" id="874423"/>
    <lineage>
        <taxon>Bacteria</taxon>
        <taxon>Pseudomonadati</taxon>
        <taxon>Bacteroidota</taxon>
        <taxon>Flavobacteriia</taxon>
        <taxon>Flavobacteriales</taxon>
        <taxon>Flavobacteriaceae</taxon>
        <taxon>Aquimarina</taxon>
    </lineage>
</organism>
<keyword evidence="2" id="KW-0121">Carboxypeptidase</keyword>
<keyword evidence="2" id="KW-0378">Hydrolase</keyword>
<evidence type="ECO:0000313" key="3">
    <source>
        <dbReference type="Proteomes" id="UP000651057"/>
    </source>
</evidence>
<dbReference type="EMBL" id="JAERQJ010000010">
    <property type="protein sequence ID" value="MBL0685581.1"/>
    <property type="molecule type" value="Genomic_DNA"/>
</dbReference>
<evidence type="ECO:0000313" key="2">
    <source>
        <dbReference type="EMBL" id="MBL0685581.1"/>
    </source>
</evidence>
<proteinExistence type="predicted"/>
<feature type="repeat" description="TPR" evidence="1">
    <location>
        <begin position="808"/>
        <end position="841"/>
    </location>
</feature>
<dbReference type="InterPro" id="IPR037066">
    <property type="entry name" value="Plug_dom_sf"/>
</dbReference>
<dbReference type="Pfam" id="PF13715">
    <property type="entry name" value="CarbopepD_reg_2"/>
    <property type="match status" value="1"/>
</dbReference>
<dbReference type="Proteomes" id="UP000651057">
    <property type="component" value="Unassembled WGS sequence"/>
</dbReference>
<protein>
    <submittedName>
        <fullName evidence="2">Carboxypeptidase-like regulatory domain-containing protein</fullName>
    </submittedName>
</protein>
<dbReference type="Gene3D" id="3.40.50.410">
    <property type="entry name" value="von Willebrand factor, type A domain"/>
    <property type="match status" value="1"/>
</dbReference>
<dbReference type="GO" id="GO:0004180">
    <property type="term" value="F:carboxypeptidase activity"/>
    <property type="evidence" value="ECO:0007669"/>
    <property type="project" value="UniProtKB-KW"/>
</dbReference>
<dbReference type="Gene3D" id="1.25.40.10">
    <property type="entry name" value="Tetratricopeptide repeat domain"/>
    <property type="match status" value="1"/>
</dbReference>
<dbReference type="AlphaFoldDB" id="A0A937A073"/>
<dbReference type="Gene3D" id="2.170.130.10">
    <property type="entry name" value="TonB-dependent receptor, plug domain"/>
    <property type="match status" value="1"/>
</dbReference>
<reference evidence="2" key="1">
    <citation type="submission" date="2021-01" db="EMBL/GenBank/DDBJ databases">
        <authorList>
            <person name="Zhong Y.L."/>
        </authorList>
    </citation>
    <scope>NUCLEOTIDE SEQUENCE</scope>
    <source>
        <strain evidence="2">KCTC 23302</strain>
    </source>
</reference>
<dbReference type="SMART" id="SM00028">
    <property type="entry name" value="TPR"/>
    <property type="match status" value="2"/>
</dbReference>
<dbReference type="SUPFAM" id="SSF56935">
    <property type="entry name" value="Porins"/>
    <property type="match status" value="1"/>
</dbReference>
<evidence type="ECO:0000256" key="1">
    <source>
        <dbReference type="PROSITE-ProRule" id="PRU00339"/>
    </source>
</evidence>
<gene>
    <name evidence="2" type="ORF">JJQ60_18745</name>
</gene>
<dbReference type="InterPro" id="IPR036465">
    <property type="entry name" value="vWFA_dom_sf"/>
</dbReference>
<dbReference type="InterPro" id="IPR019734">
    <property type="entry name" value="TPR_rpt"/>
</dbReference>
<dbReference type="SUPFAM" id="SSF48452">
    <property type="entry name" value="TPR-like"/>
    <property type="match status" value="1"/>
</dbReference>
<dbReference type="RefSeq" id="WP_201923825.1">
    <property type="nucleotide sequence ID" value="NZ_BAABAX010000030.1"/>
</dbReference>
<dbReference type="InterPro" id="IPR011990">
    <property type="entry name" value="TPR-like_helical_dom_sf"/>
</dbReference>
<dbReference type="SUPFAM" id="SSF53300">
    <property type="entry name" value="vWA-like"/>
    <property type="match status" value="1"/>
</dbReference>
<dbReference type="SUPFAM" id="SSF49464">
    <property type="entry name" value="Carboxypeptidase regulatory domain-like"/>
    <property type="match status" value="1"/>
</dbReference>
<keyword evidence="1" id="KW-0802">TPR repeat</keyword>
<keyword evidence="2" id="KW-0645">Protease</keyword>
<sequence length="998" mass="114904">MMHKRILFSLFFFATTLISYSQYEVLVDAFVINQDTNKPIPYLNIGFVNKGVGTVSDEKGRFYLRYDEDKIKDNDVLRLSGKGYESQNITYKKLLALLNKSNRIFLEPTDINIDTSMKPSFVEAESKLDSIGYVSYDSNVVSYWKDKNALGSELGAYIKSQNRDAKLLNLRFNIEENTADSLLVRVNIYKIDNDQPGENIVNKNILHSISRKSGEESIDLSTYDIIVNQDFIASIELVKVYGKNLKFAITGSTIGHSFTKKTSQDPWSFQKSTGVAFKMNTLTSLLPVDSNKHEKPQQITIYWDASLSMKDKNIAKEIQLLTQYFSEIIDVNIELVTFSNSTVKTKSFTVKNGNSKALIDHLKTIKYNGATNFSNPFQENGNTDQYLVFTDGNYNYGKPKFIHHAPVFYISSKVDTNHSELYQAANFTGGKYVNLLRTEPQEALTHIFNGWDDPILYKNIEESSQLVKGVVLSENTPVEGCKVFVKGTLIATETDSNGSFSIKANADQVLSFQHFSMKSKEIMLNDSKDLRIELSPKYEKLSEVTLKQKKKDKPEKKIYLGNRSMEKDKMGFTAYMITKEEFPPSALHFTDLLKGEFPGVQVLGFGDSAKILVRGRNTILGDNDALFVIDGAIQTRPPFYLLPSMIESITLIPGLSATTFYGGRARNGTFVIKTNLIPSLTSDNESKNTLLVKGNDYNESIFLLNPNQNRPEYLDPLWNSTSYAKALEIYYELRETYINDVTFYVFCSEYFKRWDSKFSIEVISNLTEIIEDNYWALRTLAFLLEERGDVRQAAIIYENLFDLRPHFAQSYLDLARIYKENKEYAKAYDMYKKTLEEFQYIEGLTEVRKQVKSEIQYLLNHHRLYIPYNDIPEELLVVKGVPVRIVFDWNDPQAEFEFQFVNPEKKYQKWIRRFDDSDESLKQEVKHGITSKEFIVDNSVPGEWIINIKSYDDASKLNPTFMKYTIYRNFGLPNETKEMKFIKLYNQKEKVTLDRFSI</sequence>
<name>A0A937A073_9FLAO</name>